<proteinExistence type="predicted"/>
<comment type="caution">
    <text evidence="1">The sequence shown here is derived from an EMBL/GenBank/DDBJ whole genome shotgun (WGS) entry which is preliminary data.</text>
</comment>
<dbReference type="EMBL" id="JAXQNO010000018">
    <property type="protein sequence ID" value="KAK4777099.1"/>
    <property type="molecule type" value="Genomic_DNA"/>
</dbReference>
<reference evidence="1 2" key="1">
    <citation type="journal article" date="2023" name="Hortic Res">
        <title>Pangenome of water caltrop reveals structural variations and asymmetric subgenome divergence after allopolyploidization.</title>
        <authorList>
            <person name="Zhang X."/>
            <person name="Chen Y."/>
            <person name="Wang L."/>
            <person name="Yuan Y."/>
            <person name="Fang M."/>
            <person name="Shi L."/>
            <person name="Lu R."/>
            <person name="Comes H.P."/>
            <person name="Ma Y."/>
            <person name="Chen Y."/>
            <person name="Huang G."/>
            <person name="Zhou Y."/>
            <person name="Zheng Z."/>
            <person name="Qiu Y."/>
        </authorList>
    </citation>
    <scope>NUCLEOTIDE SEQUENCE [LARGE SCALE GENOMIC DNA]</scope>
    <source>
        <strain evidence="1">F231</strain>
    </source>
</reference>
<evidence type="ECO:0000313" key="1">
    <source>
        <dbReference type="EMBL" id="KAK4777099.1"/>
    </source>
</evidence>
<name>A0AAN7L3J1_TRANT</name>
<dbReference type="AlphaFoldDB" id="A0AAN7L3J1"/>
<keyword evidence="2" id="KW-1185">Reference proteome</keyword>
<evidence type="ECO:0000313" key="2">
    <source>
        <dbReference type="Proteomes" id="UP001346149"/>
    </source>
</evidence>
<dbReference type="Proteomes" id="UP001346149">
    <property type="component" value="Unassembled WGS sequence"/>
</dbReference>
<protein>
    <submittedName>
        <fullName evidence="1">Uncharacterized protein</fullName>
    </submittedName>
</protein>
<gene>
    <name evidence="1" type="ORF">SAY86_005787</name>
</gene>
<sequence>MGMIALDIPEVAFCPPSQFFHSIKLLQGSFHSTGLAVTSKFPRSSNPCTLTIASADPKSIAANKQVELEVLQDGLPPFSLLSYSYSPLKEHKYNIHSSFSPLSSTAPSSAGSPRMVF</sequence>
<accession>A0AAN7L3J1</accession>
<organism evidence="1 2">
    <name type="scientific">Trapa natans</name>
    <name type="common">Water chestnut</name>
    <dbReference type="NCBI Taxonomy" id="22666"/>
    <lineage>
        <taxon>Eukaryota</taxon>
        <taxon>Viridiplantae</taxon>
        <taxon>Streptophyta</taxon>
        <taxon>Embryophyta</taxon>
        <taxon>Tracheophyta</taxon>
        <taxon>Spermatophyta</taxon>
        <taxon>Magnoliopsida</taxon>
        <taxon>eudicotyledons</taxon>
        <taxon>Gunneridae</taxon>
        <taxon>Pentapetalae</taxon>
        <taxon>rosids</taxon>
        <taxon>malvids</taxon>
        <taxon>Myrtales</taxon>
        <taxon>Lythraceae</taxon>
        <taxon>Trapa</taxon>
    </lineage>
</organism>